<keyword evidence="6 10" id="KW-1133">Transmembrane helix</keyword>
<keyword evidence="8 10" id="KW-0975">Bacterial flagellum</keyword>
<dbReference type="InterPro" id="IPR002010">
    <property type="entry name" value="T3SS_IM_R"/>
</dbReference>
<dbReference type="Pfam" id="PF01311">
    <property type="entry name" value="Bac_export_1"/>
    <property type="match status" value="1"/>
</dbReference>
<dbReference type="PANTHER" id="PTHR30065:SF1">
    <property type="entry name" value="SURFACE PRESENTATION OF ANTIGENS PROTEIN SPAR"/>
    <property type="match status" value="1"/>
</dbReference>
<dbReference type="AlphaFoldDB" id="A0A8B4BRW3"/>
<keyword evidence="11" id="KW-0969">Cilium</keyword>
<feature type="transmembrane region" description="Helical" evidence="10">
    <location>
        <begin position="6"/>
        <end position="28"/>
    </location>
</feature>
<evidence type="ECO:0000256" key="7">
    <source>
        <dbReference type="ARBA" id="ARBA00023136"/>
    </source>
</evidence>
<comment type="function">
    <text evidence="1 10">Role in flagellar biosynthesis.</text>
</comment>
<proteinExistence type="inferred from homology"/>
<dbReference type="PRINTS" id="PR00953">
    <property type="entry name" value="TYPE3IMRPROT"/>
</dbReference>
<dbReference type="GO" id="GO:0006605">
    <property type="term" value="P:protein targeting"/>
    <property type="evidence" value="ECO:0007669"/>
    <property type="project" value="UniProtKB-UniRule"/>
</dbReference>
<dbReference type="GeneID" id="29812024"/>
<evidence type="ECO:0000256" key="8">
    <source>
        <dbReference type="ARBA" id="ARBA00023143"/>
    </source>
</evidence>
<keyword evidence="5 10" id="KW-0812">Transmembrane</keyword>
<evidence type="ECO:0000256" key="1">
    <source>
        <dbReference type="ARBA" id="ARBA00002578"/>
    </source>
</evidence>
<accession>A0A8B4BRW3</accession>
<evidence type="ECO:0000256" key="4">
    <source>
        <dbReference type="ARBA" id="ARBA00022475"/>
    </source>
</evidence>
<feature type="transmembrane region" description="Helical" evidence="10">
    <location>
        <begin position="35"/>
        <end position="53"/>
    </location>
</feature>
<comment type="caution">
    <text evidence="11">The sequence shown here is derived from an EMBL/GenBank/DDBJ whole genome shotgun (WGS) entry which is preliminary data.</text>
</comment>
<dbReference type="GO" id="GO:0009425">
    <property type="term" value="C:bacterial-type flagellum basal body"/>
    <property type="evidence" value="ECO:0007669"/>
    <property type="project" value="UniProtKB-SubCell"/>
</dbReference>
<evidence type="ECO:0000256" key="6">
    <source>
        <dbReference type="ARBA" id="ARBA00022989"/>
    </source>
</evidence>
<dbReference type="RefSeq" id="WP_013859105.1">
    <property type="nucleotide sequence ID" value="NZ_ALAS01000205.1"/>
</dbReference>
<evidence type="ECO:0000256" key="3">
    <source>
        <dbReference type="ARBA" id="ARBA00021717"/>
    </source>
</evidence>
<feature type="transmembrane region" description="Helical" evidence="10">
    <location>
        <begin position="73"/>
        <end position="96"/>
    </location>
</feature>
<dbReference type="EMBL" id="FQUB01000003">
    <property type="protein sequence ID" value="SHE29427.1"/>
    <property type="molecule type" value="Genomic_DNA"/>
</dbReference>
<evidence type="ECO:0000256" key="9">
    <source>
        <dbReference type="NCBIfam" id="TIGR01400"/>
    </source>
</evidence>
<evidence type="ECO:0000256" key="10">
    <source>
        <dbReference type="RuleBase" id="RU362071"/>
    </source>
</evidence>
<protein>
    <recommendedName>
        <fullName evidence="3 9">Flagellar biosynthetic protein FliR</fullName>
    </recommendedName>
</protein>
<reference evidence="11 12" key="1">
    <citation type="submission" date="2016-11" db="EMBL/GenBank/DDBJ databases">
        <authorList>
            <person name="Varghese N."/>
            <person name="Submissions S."/>
        </authorList>
    </citation>
    <scope>NUCLEOTIDE SEQUENCE [LARGE SCALE GENOMIC DNA]</scope>
    <source>
        <strain evidence="11 12">DSM 1</strain>
    </source>
</reference>
<organism evidence="11 12">
    <name type="scientific">Heyndrickxia coagulans DSM 1 = ATCC 7050</name>
    <dbReference type="NCBI Taxonomy" id="1121088"/>
    <lineage>
        <taxon>Bacteria</taxon>
        <taxon>Bacillati</taxon>
        <taxon>Bacillota</taxon>
        <taxon>Bacilli</taxon>
        <taxon>Bacillales</taxon>
        <taxon>Bacillaceae</taxon>
        <taxon>Heyndrickxia</taxon>
    </lineage>
</organism>
<dbReference type="NCBIfam" id="TIGR01400">
    <property type="entry name" value="fliR"/>
    <property type="match status" value="1"/>
</dbReference>
<evidence type="ECO:0000256" key="2">
    <source>
        <dbReference type="ARBA" id="ARBA00009772"/>
    </source>
</evidence>
<keyword evidence="7 10" id="KW-0472">Membrane</keyword>
<keyword evidence="11" id="KW-0282">Flagellum</keyword>
<evidence type="ECO:0000256" key="5">
    <source>
        <dbReference type="ARBA" id="ARBA00022692"/>
    </source>
</evidence>
<feature type="transmembrane region" description="Helical" evidence="10">
    <location>
        <begin position="210"/>
        <end position="237"/>
    </location>
</feature>
<dbReference type="KEGG" id="bcoa:BF29_178"/>
<keyword evidence="4 10" id="KW-1003">Cell membrane</keyword>
<dbReference type="GO" id="GO:0005886">
    <property type="term" value="C:plasma membrane"/>
    <property type="evidence" value="ECO:0007669"/>
    <property type="project" value="UniProtKB-SubCell"/>
</dbReference>
<feature type="transmembrane region" description="Helical" evidence="10">
    <location>
        <begin position="122"/>
        <end position="148"/>
    </location>
</feature>
<gene>
    <name evidence="11" type="ORF">SAMN02745208_00115</name>
</gene>
<evidence type="ECO:0000313" key="11">
    <source>
        <dbReference type="EMBL" id="SHE29427.1"/>
    </source>
</evidence>
<evidence type="ECO:0000313" key="12">
    <source>
        <dbReference type="Proteomes" id="UP000184029"/>
    </source>
</evidence>
<dbReference type="Proteomes" id="UP000184029">
    <property type="component" value="Unassembled WGS sequence"/>
</dbReference>
<name>A0A8B4BRW3_HEYCO</name>
<sequence>MDELIPSFSIFLLVFIRVTTFFIMMPLFSHRSVPARFRIGLGFFLSVLVTYTIHAKPFTMDGAYFLLMIKEALVGLLLGFTAYFILSAVQLAGTFIDFQAGFSMANVIDPQSGAQTPLTGEYLYSFALLLLLSLNGHHLLLDGIYYSYSFIPLDQAWIHLGSFNLAKYLATLLARVFLVAFQMSAPVVAVLFLTDIALGIIARTVPQLNIFVVGFPVKIAVSLIALAVAMGTIYIAVEHLFEWMFVAMRNCMALLGGSV</sequence>
<keyword evidence="11" id="KW-0966">Cell projection</keyword>
<dbReference type="GO" id="GO:0044780">
    <property type="term" value="P:bacterial-type flagellum assembly"/>
    <property type="evidence" value="ECO:0007669"/>
    <property type="project" value="UniProtKB-UniRule"/>
</dbReference>
<dbReference type="InterPro" id="IPR006303">
    <property type="entry name" value="FliR"/>
</dbReference>
<feature type="transmembrane region" description="Helical" evidence="10">
    <location>
        <begin position="168"/>
        <end position="198"/>
    </location>
</feature>
<comment type="similarity">
    <text evidence="2 10">Belongs to the FliR/MopE/SpaR family.</text>
</comment>
<comment type="subcellular location">
    <subcellularLocation>
        <location evidence="10">Cell membrane</location>
        <topology evidence="10">Multi-pass membrane protein</topology>
    </subcellularLocation>
    <subcellularLocation>
        <location evidence="10">Bacterial flagellum basal body</location>
    </subcellularLocation>
</comment>
<dbReference type="PANTHER" id="PTHR30065">
    <property type="entry name" value="FLAGELLAR BIOSYNTHETIC PROTEIN FLIR"/>
    <property type="match status" value="1"/>
</dbReference>